<feature type="compositionally biased region" description="Pro residues" evidence="4">
    <location>
        <begin position="26"/>
        <end position="39"/>
    </location>
</feature>
<dbReference type="EMBL" id="JAMFTS010000003">
    <property type="protein sequence ID" value="KAJ4772357.1"/>
    <property type="molecule type" value="Genomic_DNA"/>
</dbReference>
<dbReference type="Proteomes" id="UP001140206">
    <property type="component" value="Chromosome 3"/>
</dbReference>
<dbReference type="InterPro" id="IPR010402">
    <property type="entry name" value="CCT_domain"/>
</dbReference>
<evidence type="ECO:0000259" key="5">
    <source>
        <dbReference type="PROSITE" id="PS51017"/>
    </source>
</evidence>
<sequence>MPRSRPKTRKTKTKYLSLRRHLAPRPSSPLPPPPPPEQPNPVDTTTSTERADLFPVQPDPDVRDPQVASLLFSSTNGETGETLTEILGTSTGSASASASAPGHASDSCSAGSGSPGSPPVVLDTGDEDSDGLARRALRGRQRVEYCCSSSSSEEEVISASAAAAGPDLWCGNGTPHPHASLLLKLKLDYEEILTAWSGRGSLYIDQEPEPPQVVPGFHPTAFPVWVTVSSSGEAAAMSWIVPEKAGGEKAEKEEVETREMRVKRYKEKRQNRLFAKKIRYEVRKLNAEKRPRLKVCYCSFVCASSPISQIYYQNR</sequence>
<keyword evidence="7" id="KW-1185">Reference proteome</keyword>
<dbReference type="PANTHER" id="PTHR31874:SF25">
    <property type="entry name" value="CCT MOTIF FAMILY PROTEIN"/>
    <property type="match status" value="1"/>
</dbReference>
<dbReference type="AlphaFoldDB" id="A0AAV8DUI6"/>
<organism evidence="6 7">
    <name type="scientific">Rhynchospora pubera</name>
    <dbReference type="NCBI Taxonomy" id="906938"/>
    <lineage>
        <taxon>Eukaryota</taxon>
        <taxon>Viridiplantae</taxon>
        <taxon>Streptophyta</taxon>
        <taxon>Embryophyta</taxon>
        <taxon>Tracheophyta</taxon>
        <taxon>Spermatophyta</taxon>
        <taxon>Magnoliopsida</taxon>
        <taxon>Liliopsida</taxon>
        <taxon>Poales</taxon>
        <taxon>Cyperaceae</taxon>
        <taxon>Cyperoideae</taxon>
        <taxon>Rhynchosporeae</taxon>
        <taxon>Rhynchospora</taxon>
    </lineage>
</organism>
<gene>
    <name evidence="6" type="ORF">LUZ62_056614</name>
</gene>
<proteinExistence type="predicted"/>
<feature type="compositionally biased region" description="Low complexity" evidence="4">
    <location>
        <begin position="73"/>
        <end position="112"/>
    </location>
</feature>
<accession>A0AAV8DUI6</accession>
<evidence type="ECO:0000313" key="6">
    <source>
        <dbReference type="EMBL" id="KAJ4772357.1"/>
    </source>
</evidence>
<name>A0AAV8DUI6_9POAL</name>
<evidence type="ECO:0000256" key="2">
    <source>
        <dbReference type="ARBA" id="ARBA00023242"/>
    </source>
</evidence>
<evidence type="ECO:0000256" key="1">
    <source>
        <dbReference type="ARBA" id="ARBA00004123"/>
    </source>
</evidence>
<feature type="region of interest" description="Disordered" evidence="4">
    <location>
        <begin position="1"/>
        <end position="130"/>
    </location>
</feature>
<protein>
    <submittedName>
        <fullName evidence="6">Protein CHLOROPLAST IMPORT APPARATUS 2</fullName>
    </submittedName>
</protein>
<keyword evidence="2 3" id="KW-0539">Nucleus</keyword>
<dbReference type="Pfam" id="PF06203">
    <property type="entry name" value="CCT"/>
    <property type="match status" value="1"/>
</dbReference>
<reference evidence="6" key="1">
    <citation type="submission" date="2022-08" db="EMBL/GenBank/DDBJ databases">
        <authorList>
            <person name="Marques A."/>
        </authorList>
    </citation>
    <scope>NUCLEOTIDE SEQUENCE</scope>
    <source>
        <strain evidence="6">RhyPub2mFocal</strain>
        <tissue evidence="6">Leaves</tissue>
    </source>
</reference>
<dbReference type="PROSITE" id="PS51017">
    <property type="entry name" value="CCT"/>
    <property type="match status" value="1"/>
</dbReference>
<comment type="caution">
    <text evidence="6">The sequence shown here is derived from an EMBL/GenBank/DDBJ whole genome shotgun (WGS) entry which is preliminary data.</text>
</comment>
<evidence type="ECO:0000313" key="7">
    <source>
        <dbReference type="Proteomes" id="UP001140206"/>
    </source>
</evidence>
<dbReference type="GO" id="GO:0006355">
    <property type="term" value="P:regulation of DNA-templated transcription"/>
    <property type="evidence" value="ECO:0007669"/>
    <property type="project" value="TreeGrafter"/>
</dbReference>
<feature type="compositionally biased region" description="Basic residues" evidence="4">
    <location>
        <begin position="1"/>
        <end position="23"/>
    </location>
</feature>
<dbReference type="InterPro" id="IPR052453">
    <property type="entry name" value="CONSTANS-like_ZF"/>
</dbReference>
<evidence type="ECO:0000256" key="4">
    <source>
        <dbReference type="SAM" id="MobiDB-lite"/>
    </source>
</evidence>
<evidence type="ECO:0000256" key="3">
    <source>
        <dbReference type="PROSITE-ProRule" id="PRU00357"/>
    </source>
</evidence>
<dbReference type="PANTHER" id="PTHR31874">
    <property type="entry name" value="CCT MOTIF FAMILY PROTEIN, EXPRESSED"/>
    <property type="match status" value="1"/>
</dbReference>
<dbReference type="GO" id="GO:0005634">
    <property type="term" value="C:nucleus"/>
    <property type="evidence" value="ECO:0007669"/>
    <property type="project" value="UniProtKB-SubCell"/>
</dbReference>
<feature type="domain" description="CCT" evidence="5">
    <location>
        <begin position="258"/>
        <end position="300"/>
    </location>
</feature>
<comment type="subcellular location">
    <subcellularLocation>
        <location evidence="1 3">Nucleus</location>
    </subcellularLocation>
</comment>